<dbReference type="AlphaFoldDB" id="A0AA38FWF8"/>
<name>A0AA38FWF8_TAXCH</name>
<dbReference type="Gene3D" id="1.20.1540.10">
    <property type="entry name" value="Rhomboid-like"/>
    <property type="match status" value="1"/>
</dbReference>
<evidence type="ECO:0000256" key="1">
    <source>
        <dbReference type="ARBA" id="ARBA00004141"/>
    </source>
</evidence>
<feature type="transmembrane region" description="Helical" evidence="6">
    <location>
        <begin position="47"/>
        <end position="67"/>
    </location>
</feature>
<comment type="caution">
    <text evidence="8">The sequence shown here is derived from an EMBL/GenBank/DDBJ whole genome shotgun (WGS) entry which is preliminary data.</text>
</comment>
<feature type="transmembrane region" description="Helical" evidence="6">
    <location>
        <begin position="79"/>
        <end position="101"/>
    </location>
</feature>
<dbReference type="InterPro" id="IPR035952">
    <property type="entry name" value="Rhomboid-like_sf"/>
</dbReference>
<keyword evidence="4 6" id="KW-1133">Transmembrane helix</keyword>
<dbReference type="PANTHER" id="PTHR43066:SF21">
    <property type="entry name" value="UBIQUITIN-ASSOCIATED DOMAIN-CONTAINING PROTEIN 2"/>
    <property type="match status" value="1"/>
</dbReference>
<keyword evidence="5 6" id="KW-0472">Membrane</keyword>
<protein>
    <recommendedName>
        <fullName evidence="7">UBA domain-containing protein</fullName>
    </recommendedName>
</protein>
<dbReference type="InterPro" id="IPR015940">
    <property type="entry name" value="UBA"/>
</dbReference>
<feature type="transmembrane region" description="Helical" evidence="6">
    <location>
        <begin position="113"/>
        <end position="130"/>
    </location>
</feature>
<dbReference type="Proteomes" id="UP000824469">
    <property type="component" value="Unassembled WGS sequence"/>
</dbReference>
<dbReference type="GO" id="GO:0004252">
    <property type="term" value="F:serine-type endopeptidase activity"/>
    <property type="evidence" value="ECO:0007669"/>
    <property type="project" value="InterPro"/>
</dbReference>
<dbReference type="SUPFAM" id="SSF144091">
    <property type="entry name" value="Rhomboid-like"/>
    <property type="match status" value="1"/>
</dbReference>
<feature type="non-terminal residue" evidence="8">
    <location>
        <position position="282"/>
    </location>
</feature>
<dbReference type="InterPro" id="IPR022764">
    <property type="entry name" value="Peptidase_S54_rhomboid_dom"/>
</dbReference>
<evidence type="ECO:0000256" key="5">
    <source>
        <dbReference type="ARBA" id="ARBA00023136"/>
    </source>
</evidence>
<organism evidence="8 9">
    <name type="scientific">Taxus chinensis</name>
    <name type="common">Chinese yew</name>
    <name type="synonym">Taxus wallichiana var. chinensis</name>
    <dbReference type="NCBI Taxonomy" id="29808"/>
    <lineage>
        <taxon>Eukaryota</taxon>
        <taxon>Viridiplantae</taxon>
        <taxon>Streptophyta</taxon>
        <taxon>Embryophyta</taxon>
        <taxon>Tracheophyta</taxon>
        <taxon>Spermatophyta</taxon>
        <taxon>Pinopsida</taxon>
        <taxon>Pinidae</taxon>
        <taxon>Conifers II</taxon>
        <taxon>Cupressales</taxon>
        <taxon>Taxaceae</taxon>
        <taxon>Taxus</taxon>
    </lineage>
</organism>
<keyword evidence="9" id="KW-1185">Reference proteome</keyword>
<gene>
    <name evidence="8" type="ORF">KI387_038079</name>
</gene>
<evidence type="ECO:0000256" key="2">
    <source>
        <dbReference type="ARBA" id="ARBA00009045"/>
    </source>
</evidence>
<dbReference type="EMBL" id="JAHRHJ020000007">
    <property type="protein sequence ID" value="KAH9310168.1"/>
    <property type="molecule type" value="Genomic_DNA"/>
</dbReference>
<dbReference type="SUPFAM" id="SSF46934">
    <property type="entry name" value="UBA-like"/>
    <property type="match status" value="1"/>
</dbReference>
<proteinExistence type="inferred from homology"/>
<dbReference type="InterPro" id="IPR009060">
    <property type="entry name" value="UBA-like_sf"/>
</dbReference>
<dbReference type="Pfam" id="PF01694">
    <property type="entry name" value="Rhomboid"/>
    <property type="match status" value="1"/>
</dbReference>
<sequence>HAPVTKILVLICGVASIIATTKGRPSSFNLSYQAIVKKFHLWRLVTSAFVFSSTSELTFGLYLLYYFRVFERQIGSNKYSVFILFSSIFSILFELVILIGLKDTISSGLVPGPYGIIFSLFVPFFLDIPVSTRFQIFRFRFSDKSFVYLAGLQLLLSSWKRSFIPGICGMLAGLLYRMNIFRIQRIKLPKLVVSAASWLFAPLVSSGPSMTSTRRTHRRDTIDAPLGQQFPDRLAAPALVPSEEAVSTLVTMGFDRSSAIQALRQARNDISAAADLLLSNQS</sequence>
<dbReference type="Gene3D" id="1.10.8.10">
    <property type="entry name" value="DNA helicase RuvA subunit, C-terminal domain"/>
    <property type="match status" value="1"/>
</dbReference>
<comment type="subcellular location">
    <subcellularLocation>
        <location evidence="1">Membrane</location>
        <topology evidence="1">Multi-pass membrane protein</topology>
    </subcellularLocation>
</comment>
<accession>A0AA38FWF8</accession>
<dbReference type="SMART" id="SM00165">
    <property type="entry name" value="UBA"/>
    <property type="match status" value="1"/>
</dbReference>
<dbReference type="OMA" id="NYQDHRP"/>
<evidence type="ECO:0000313" key="9">
    <source>
        <dbReference type="Proteomes" id="UP000824469"/>
    </source>
</evidence>
<evidence type="ECO:0000256" key="4">
    <source>
        <dbReference type="ARBA" id="ARBA00022989"/>
    </source>
</evidence>
<reference evidence="8 9" key="1">
    <citation type="journal article" date="2021" name="Nat. Plants">
        <title>The Taxus genome provides insights into paclitaxel biosynthesis.</title>
        <authorList>
            <person name="Xiong X."/>
            <person name="Gou J."/>
            <person name="Liao Q."/>
            <person name="Li Y."/>
            <person name="Zhou Q."/>
            <person name="Bi G."/>
            <person name="Li C."/>
            <person name="Du R."/>
            <person name="Wang X."/>
            <person name="Sun T."/>
            <person name="Guo L."/>
            <person name="Liang H."/>
            <person name="Lu P."/>
            <person name="Wu Y."/>
            <person name="Zhang Z."/>
            <person name="Ro D.K."/>
            <person name="Shang Y."/>
            <person name="Huang S."/>
            <person name="Yan J."/>
        </authorList>
    </citation>
    <scope>NUCLEOTIDE SEQUENCE [LARGE SCALE GENOMIC DNA]</scope>
    <source>
        <strain evidence="8">Ta-2019</strain>
    </source>
</reference>
<comment type="similarity">
    <text evidence="2">Belongs to the peptidase S54 family.</text>
</comment>
<evidence type="ECO:0000313" key="8">
    <source>
        <dbReference type="EMBL" id="KAH9310168.1"/>
    </source>
</evidence>
<feature type="domain" description="UBA" evidence="7">
    <location>
        <begin position="240"/>
        <end position="280"/>
    </location>
</feature>
<keyword evidence="3 6" id="KW-0812">Transmembrane</keyword>
<evidence type="ECO:0000256" key="3">
    <source>
        <dbReference type="ARBA" id="ARBA00022692"/>
    </source>
</evidence>
<dbReference type="PROSITE" id="PS50030">
    <property type="entry name" value="UBA"/>
    <property type="match status" value="1"/>
</dbReference>
<dbReference type="PANTHER" id="PTHR43066">
    <property type="entry name" value="RHOMBOID-RELATED PROTEIN"/>
    <property type="match status" value="1"/>
</dbReference>
<evidence type="ECO:0000256" key="6">
    <source>
        <dbReference type="SAM" id="Phobius"/>
    </source>
</evidence>
<evidence type="ECO:0000259" key="7">
    <source>
        <dbReference type="PROSITE" id="PS50030"/>
    </source>
</evidence>
<dbReference type="GO" id="GO:0016020">
    <property type="term" value="C:membrane"/>
    <property type="evidence" value="ECO:0007669"/>
    <property type="project" value="UniProtKB-SubCell"/>
</dbReference>
<dbReference type="Pfam" id="PF00627">
    <property type="entry name" value="UBA"/>
    <property type="match status" value="1"/>
</dbReference>